<feature type="domain" description="Acyl-CoA thioesterase-like C-terminal" evidence="4">
    <location>
        <begin position="49"/>
        <end position="139"/>
    </location>
</feature>
<protein>
    <submittedName>
        <fullName evidence="5">PaaI family thioesterase</fullName>
        <ecNumber evidence="5">3.1.2.-</ecNumber>
    </submittedName>
</protein>
<organism evidence="5 6">
    <name type="scientific">[Mycobacterium] wendilense</name>
    <dbReference type="NCBI Taxonomy" id="3064284"/>
    <lineage>
        <taxon>Bacteria</taxon>
        <taxon>Bacillati</taxon>
        <taxon>Actinomycetota</taxon>
        <taxon>Actinomycetes</taxon>
        <taxon>Mycobacteriales</taxon>
        <taxon>Mycobacteriaceae</taxon>
        <taxon>Mycolicibacter</taxon>
    </lineage>
</organism>
<dbReference type="NCBIfam" id="TIGR00369">
    <property type="entry name" value="unchar_dom_1"/>
    <property type="match status" value="1"/>
</dbReference>
<dbReference type="InterPro" id="IPR003736">
    <property type="entry name" value="PAAI_dom"/>
</dbReference>
<comment type="similarity">
    <text evidence="1">Belongs to the thioesterase PaaI family.</text>
</comment>
<dbReference type="InterPro" id="IPR049450">
    <property type="entry name" value="ACOT8-like_C"/>
</dbReference>
<dbReference type="Pfam" id="PF03061">
    <property type="entry name" value="4HBT"/>
    <property type="match status" value="1"/>
</dbReference>
<evidence type="ECO:0000259" key="4">
    <source>
        <dbReference type="Pfam" id="PF20789"/>
    </source>
</evidence>
<sequence length="281" mass="29484">MTACRVDESPPAATGKESACQIREPTSVEARFGLHSCNPRGEDSHSDIELGDWALDDRGQVQAGVLAVLADHTLGEVPFLRRPPATWAVTTELTIDFARPAEPGETLHARATPTRMEQGGGLVHGVITDADESVAALATTRCVFVPATRDAPPPPAPGVKTDQTATSITEHLGLAPVVGDAGVGLQLRDVDSWVNDFGILHGGIWTCMTETAAAAAVSEQNQKLSTAQIKTVFFRSAPLGATVNVYASPIHVGGRFAVVEVSGHTDDGTLCTKSTVTFRGV</sequence>
<dbReference type="EMBL" id="OY726395">
    <property type="protein sequence ID" value="CAJ1581057.1"/>
    <property type="molecule type" value="Genomic_DNA"/>
</dbReference>
<dbReference type="RefSeq" id="WP_316515445.1">
    <property type="nucleotide sequence ID" value="NZ_OY726395.1"/>
</dbReference>
<dbReference type="Pfam" id="PF20789">
    <property type="entry name" value="4HBT_3C"/>
    <property type="match status" value="1"/>
</dbReference>
<evidence type="ECO:0000256" key="2">
    <source>
        <dbReference type="ARBA" id="ARBA00022801"/>
    </source>
</evidence>
<name>A0ABN9NXI9_9MYCO</name>
<reference evidence="5 6" key="1">
    <citation type="submission" date="2023-08" db="EMBL/GenBank/DDBJ databases">
        <authorList>
            <person name="Folkvardsen B D."/>
            <person name="Norman A."/>
        </authorList>
    </citation>
    <scope>NUCLEOTIDE SEQUENCE [LARGE SCALE GENOMIC DNA]</scope>
    <source>
        <strain evidence="5 6">Mu0050</strain>
    </source>
</reference>
<dbReference type="InterPro" id="IPR029069">
    <property type="entry name" value="HotDog_dom_sf"/>
</dbReference>
<accession>A0ABN9NXI9</accession>
<dbReference type="PANTHER" id="PTHR43240">
    <property type="entry name" value="1,4-DIHYDROXY-2-NAPHTHOYL-COA THIOESTERASE 1"/>
    <property type="match status" value="1"/>
</dbReference>
<keyword evidence="6" id="KW-1185">Reference proteome</keyword>
<evidence type="ECO:0000313" key="5">
    <source>
        <dbReference type="EMBL" id="CAJ1581057.1"/>
    </source>
</evidence>
<dbReference type="CDD" id="cd03443">
    <property type="entry name" value="PaaI_thioesterase"/>
    <property type="match status" value="2"/>
</dbReference>
<dbReference type="SUPFAM" id="SSF54637">
    <property type="entry name" value="Thioesterase/thiol ester dehydrase-isomerase"/>
    <property type="match status" value="2"/>
</dbReference>
<evidence type="ECO:0000256" key="1">
    <source>
        <dbReference type="ARBA" id="ARBA00008324"/>
    </source>
</evidence>
<dbReference type="PANTHER" id="PTHR43240:SF5">
    <property type="entry name" value="1,4-DIHYDROXY-2-NAPHTHOYL-COA THIOESTERASE 1"/>
    <property type="match status" value="1"/>
</dbReference>
<dbReference type="EC" id="3.1.2.-" evidence="5"/>
<gene>
    <name evidence="5" type="ORF">MU0050_001350</name>
</gene>
<dbReference type="Proteomes" id="UP001190466">
    <property type="component" value="Chromosome"/>
</dbReference>
<dbReference type="Gene3D" id="3.10.129.10">
    <property type="entry name" value="Hotdog Thioesterase"/>
    <property type="match status" value="2"/>
</dbReference>
<keyword evidence="2 5" id="KW-0378">Hydrolase</keyword>
<dbReference type="InterPro" id="IPR006683">
    <property type="entry name" value="Thioestr_dom"/>
</dbReference>
<dbReference type="GO" id="GO:0016787">
    <property type="term" value="F:hydrolase activity"/>
    <property type="evidence" value="ECO:0007669"/>
    <property type="project" value="UniProtKB-KW"/>
</dbReference>
<evidence type="ECO:0000313" key="6">
    <source>
        <dbReference type="Proteomes" id="UP001190466"/>
    </source>
</evidence>
<evidence type="ECO:0000259" key="3">
    <source>
        <dbReference type="Pfam" id="PF03061"/>
    </source>
</evidence>
<proteinExistence type="inferred from homology"/>
<feature type="domain" description="Thioesterase" evidence="3">
    <location>
        <begin position="197"/>
        <end position="271"/>
    </location>
</feature>